<organism evidence="1 2">
    <name type="scientific">Cichorium intybus</name>
    <name type="common">Chicory</name>
    <dbReference type="NCBI Taxonomy" id="13427"/>
    <lineage>
        <taxon>Eukaryota</taxon>
        <taxon>Viridiplantae</taxon>
        <taxon>Streptophyta</taxon>
        <taxon>Embryophyta</taxon>
        <taxon>Tracheophyta</taxon>
        <taxon>Spermatophyta</taxon>
        <taxon>Magnoliopsida</taxon>
        <taxon>eudicotyledons</taxon>
        <taxon>Gunneridae</taxon>
        <taxon>Pentapetalae</taxon>
        <taxon>asterids</taxon>
        <taxon>campanulids</taxon>
        <taxon>Asterales</taxon>
        <taxon>Asteraceae</taxon>
        <taxon>Cichorioideae</taxon>
        <taxon>Cichorieae</taxon>
        <taxon>Cichoriinae</taxon>
        <taxon>Cichorium</taxon>
    </lineage>
</organism>
<accession>A0ACB8ZQK2</accession>
<gene>
    <name evidence="1" type="ORF">L2E82_44018</name>
</gene>
<keyword evidence="2" id="KW-1185">Reference proteome</keyword>
<reference evidence="1 2" key="2">
    <citation type="journal article" date="2022" name="Mol. Ecol. Resour.">
        <title>The genomes of chicory, endive, great burdock and yacon provide insights into Asteraceae paleo-polyploidization history and plant inulin production.</title>
        <authorList>
            <person name="Fan W."/>
            <person name="Wang S."/>
            <person name="Wang H."/>
            <person name="Wang A."/>
            <person name="Jiang F."/>
            <person name="Liu H."/>
            <person name="Zhao H."/>
            <person name="Xu D."/>
            <person name="Zhang Y."/>
        </authorList>
    </citation>
    <scope>NUCLEOTIDE SEQUENCE [LARGE SCALE GENOMIC DNA]</scope>
    <source>
        <strain evidence="2">cv. Punajuju</strain>
        <tissue evidence="1">Leaves</tissue>
    </source>
</reference>
<sequence>MRNAQWDIDTVVRAIAPNIVFWKTSYRCFAFETYVACEIFEDFNDDEEVYVQMFNQFKNMKSLSTMQLLKENPRSVFEEFTRSKYMQLVHSKMEASLYGNLSQQKTLNTISSLNQRKTLNTWQFPETAFFGAFTEMASRFSEVYMESVTDEAFGCGGELRVAFTVVPGFKIEETELQNQIVRGKTECSQQ</sequence>
<evidence type="ECO:0000313" key="1">
    <source>
        <dbReference type="EMBL" id="KAI3699596.1"/>
    </source>
</evidence>
<proteinExistence type="predicted"/>
<protein>
    <submittedName>
        <fullName evidence="1">Uncharacterized protein</fullName>
    </submittedName>
</protein>
<reference evidence="2" key="1">
    <citation type="journal article" date="2022" name="Mol. Ecol. Resour.">
        <title>The genomes of chicory, endive, great burdock and yacon provide insights into Asteraceae palaeo-polyploidization history and plant inulin production.</title>
        <authorList>
            <person name="Fan W."/>
            <person name="Wang S."/>
            <person name="Wang H."/>
            <person name="Wang A."/>
            <person name="Jiang F."/>
            <person name="Liu H."/>
            <person name="Zhao H."/>
            <person name="Xu D."/>
            <person name="Zhang Y."/>
        </authorList>
    </citation>
    <scope>NUCLEOTIDE SEQUENCE [LARGE SCALE GENOMIC DNA]</scope>
    <source>
        <strain evidence="2">cv. Punajuju</strain>
    </source>
</reference>
<name>A0ACB8ZQK2_CICIN</name>
<comment type="caution">
    <text evidence="1">The sequence shown here is derived from an EMBL/GenBank/DDBJ whole genome shotgun (WGS) entry which is preliminary data.</text>
</comment>
<dbReference type="Proteomes" id="UP001055811">
    <property type="component" value="Linkage Group LG08"/>
</dbReference>
<dbReference type="EMBL" id="CM042016">
    <property type="protein sequence ID" value="KAI3699596.1"/>
    <property type="molecule type" value="Genomic_DNA"/>
</dbReference>
<evidence type="ECO:0000313" key="2">
    <source>
        <dbReference type="Proteomes" id="UP001055811"/>
    </source>
</evidence>